<comment type="similarity">
    <text evidence="9">Belongs to the radical SAM superfamily. Lipoyl synthase family.</text>
</comment>
<keyword evidence="5 9" id="KW-0479">Metal-binding</keyword>
<keyword evidence="2 9" id="KW-0963">Cytoplasm</keyword>
<dbReference type="AlphaFoldDB" id="A0A662D9B8"/>
<feature type="binding site" evidence="9">
    <location>
        <position position="63"/>
    </location>
    <ligand>
        <name>[4Fe-4S] cluster</name>
        <dbReference type="ChEBI" id="CHEBI:49883"/>
        <label>2</label>
        <note>4Fe-4S-S-AdoMet</note>
    </ligand>
</feature>
<evidence type="ECO:0000256" key="5">
    <source>
        <dbReference type="ARBA" id="ARBA00022723"/>
    </source>
</evidence>
<gene>
    <name evidence="9 11" type="primary">lipA</name>
    <name evidence="11" type="ORF">DRI96_06190</name>
</gene>
<comment type="caution">
    <text evidence="11">The sequence shown here is derived from an EMBL/GenBank/DDBJ whole genome shotgun (WGS) entry which is preliminary data.</text>
</comment>
<dbReference type="InterPro" id="IPR007197">
    <property type="entry name" value="rSAM"/>
</dbReference>
<feature type="binding site" evidence="9">
    <location>
        <position position="273"/>
    </location>
    <ligand>
        <name>[4Fe-4S] cluster</name>
        <dbReference type="ChEBI" id="CHEBI:49883"/>
        <label>1</label>
    </ligand>
</feature>
<feature type="binding site" evidence="9">
    <location>
        <position position="33"/>
    </location>
    <ligand>
        <name>[4Fe-4S] cluster</name>
        <dbReference type="ChEBI" id="CHEBI:49883"/>
        <label>1</label>
    </ligand>
</feature>
<comment type="subcellular location">
    <subcellularLocation>
        <location evidence="9">Cytoplasm</location>
    </subcellularLocation>
</comment>
<dbReference type="GO" id="GO:0051539">
    <property type="term" value="F:4 iron, 4 sulfur cluster binding"/>
    <property type="evidence" value="ECO:0007669"/>
    <property type="project" value="UniProtKB-UniRule"/>
</dbReference>
<dbReference type="SFLD" id="SFLDG01058">
    <property type="entry name" value="lipoyl_synthase_like"/>
    <property type="match status" value="1"/>
</dbReference>
<dbReference type="NCBIfam" id="TIGR00510">
    <property type="entry name" value="lipA"/>
    <property type="match status" value="1"/>
</dbReference>
<keyword evidence="3 9" id="KW-0808">Transferase</keyword>
<evidence type="ECO:0000256" key="3">
    <source>
        <dbReference type="ARBA" id="ARBA00022679"/>
    </source>
</evidence>
<dbReference type="InterPro" id="IPR003698">
    <property type="entry name" value="Lipoyl_synth"/>
</dbReference>
<evidence type="ECO:0000256" key="6">
    <source>
        <dbReference type="ARBA" id="ARBA00023004"/>
    </source>
</evidence>
<dbReference type="SMART" id="SM00729">
    <property type="entry name" value="Elp3"/>
    <property type="match status" value="1"/>
</dbReference>
<keyword evidence="7 9" id="KW-0411">Iron-sulfur</keyword>
<evidence type="ECO:0000256" key="9">
    <source>
        <dbReference type="HAMAP-Rule" id="MF_00206"/>
    </source>
</evidence>
<evidence type="ECO:0000313" key="11">
    <source>
        <dbReference type="EMBL" id="RLE11448.1"/>
    </source>
</evidence>
<evidence type="ECO:0000256" key="4">
    <source>
        <dbReference type="ARBA" id="ARBA00022691"/>
    </source>
</evidence>
<dbReference type="Pfam" id="PF16881">
    <property type="entry name" value="LIAS_N"/>
    <property type="match status" value="1"/>
</dbReference>
<feature type="binding site" evidence="9">
    <location>
        <position position="66"/>
    </location>
    <ligand>
        <name>[4Fe-4S] cluster</name>
        <dbReference type="ChEBI" id="CHEBI:49883"/>
        <label>2</label>
        <note>4Fe-4S-S-AdoMet</note>
    </ligand>
</feature>
<dbReference type="InterPro" id="IPR006638">
    <property type="entry name" value="Elp3/MiaA/NifB-like_rSAM"/>
</dbReference>
<evidence type="ECO:0000259" key="10">
    <source>
        <dbReference type="PROSITE" id="PS51918"/>
    </source>
</evidence>
<dbReference type="CDD" id="cd01335">
    <property type="entry name" value="Radical_SAM"/>
    <property type="match status" value="1"/>
</dbReference>
<dbReference type="GO" id="GO:0005737">
    <property type="term" value="C:cytoplasm"/>
    <property type="evidence" value="ECO:0007669"/>
    <property type="project" value="UniProtKB-SubCell"/>
</dbReference>
<comment type="function">
    <text evidence="9">Catalyzes the radical-mediated insertion of two sulfur atoms into the C-6 and C-8 positions of the octanoyl moiety bound to the lipoyl domains of lipoate-dependent enzymes, thereby converting the octanoylated domains into lipoylated derivatives.</text>
</comment>
<proteinExistence type="inferred from homology"/>
<reference evidence="11 12" key="1">
    <citation type="submission" date="2018-06" db="EMBL/GenBank/DDBJ databases">
        <title>Extensive metabolic versatility and redundancy in microbially diverse, dynamic hydrothermal sediments.</title>
        <authorList>
            <person name="Dombrowski N."/>
            <person name="Teske A."/>
            <person name="Baker B.J."/>
        </authorList>
    </citation>
    <scope>NUCLEOTIDE SEQUENCE [LARGE SCALE GENOMIC DNA]</scope>
    <source>
        <strain evidence="11">B19_G9</strain>
    </source>
</reference>
<feature type="binding site" evidence="9">
    <location>
        <position position="59"/>
    </location>
    <ligand>
        <name>[4Fe-4S] cluster</name>
        <dbReference type="ChEBI" id="CHEBI:49883"/>
        <label>2</label>
        <note>4Fe-4S-S-AdoMet</note>
    </ligand>
</feature>
<dbReference type="NCBIfam" id="NF004019">
    <property type="entry name" value="PRK05481.1"/>
    <property type="match status" value="1"/>
</dbReference>
<feature type="binding site" evidence="9">
    <location>
        <position position="44"/>
    </location>
    <ligand>
        <name>[4Fe-4S] cluster</name>
        <dbReference type="ChEBI" id="CHEBI:49883"/>
        <label>1</label>
    </ligand>
</feature>
<dbReference type="GO" id="GO:0046872">
    <property type="term" value="F:metal ion binding"/>
    <property type="evidence" value="ECO:0007669"/>
    <property type="project" value="UniProtKB-KW"/>
</dbReference>
<dbReference type="Pfam" id="PF04055">
    <property type="entry name" value="Radical_SAM"/>
    <property type="match status" value="1"/>
</dbReference>
<dbReference type="InterPro" id="IPR031691">
    <property type="entry name" value="LIAS_N"/>
</dbReference>
<evidence type="ECO:0000256" key="8">
    <source>
        <dbReference type="ARBA" id="ARBA00047326"/>
    </source>
</evidence>
<dbReference type="SFLD" id="SFLDS00029">
    <property type="entry name" value="Radical_SAM"/>
    <property type="match status" value="1"/>
</dbReference>
<dbReference type="Gene3D" id="3.20.20.70">
    <property type="entry name" value="Aldolase class I"/>
    <property type="match status" value="1"/>
</dbReference>
<comment type="pathway">
    <text evidence="9">Protein modification; protein lipoylation via endogenous pathway; protein N(6)-(lipoyl)lysine from octanoyl-[acyl-carrier-protein]: step 2/2.</text>
</comment>
<dbReference type="PANTHER" id="PTHR10949">
    <property type="entry name" value="LIPOYL SYNTHASE"/>
    <property type="match status" value="1"/>
</dbReference>
<sequence>MRLPPWLTKKMPPPGMIEKMENLISSLSLHTVCQEAKCPNIGECFSRGTAAFMILGDYCTRNCRFCAVKKGNPVPPDPDEPENVARAVARLELNYVVVTSVTRDDLPDGGADQFVKVINWIKKLCGGKTYIEVLIPDFKGLFSSLKKVVEAGPFVVNHNLETIPRLYTKVRPQADYKRSVELLKRCKSIDPAIYTKSGLMVGLGESFDEVVQVMEDLREAGCDILTIGQYLRPSPSHLEVKEFVHPEVFKKYREIAYSMGFKYVASSPFVRSSYMAADWLKTLS</sequence>
<dbReference type="PANTHER" id="PTHR10949:SF0">
    <property type="entry name" value="LIPOYL SYNTHASE, MITOCHONDRIAL"/>
    <property type="match status" value="1"/>
</dbReference>
<dbReference type="NCBIfam" id="NF009544">
    <property type="entry name" value="PRK12928.1"/>
    <property type="match status" value="1"/>
</dbReference>
<dbReference type="PROSITE" id="PS51918">
    <property type="entry name" value="RADICAL_SAM"/>
    <property type="match status" value="1"/>
</dbReference>
<evidence type="ECO:0000256" key="7">
    <source>
        <dbReference type="ARBA" id="ARBA00023014"/>
    </source>
</evidence>
<dbReference type="GO" id="GO:0009249">
    <property type="term" value="P:protein lipoylation"/>
    <property type="evidence" value="ECO:0007669"/>
    <property type="project" value="UniProtKB-UniRule"/>
</dbReference>
<comment type="catalytic activity">
    <reaction evidence="8 9">
        <text>[[Fe-S] cluster scaffold protein carrying a second [4Fe-4S](2+) cluster] + N(6)-octanoyl-L-lysyl-[protein] + 2 oxidized [2Fe-2S]-[ferredoxin] + 2 S-adenosyl-L-methionine + 4 H(+) = [[Fe-S] cluster scaffold protein] + N(6)-[(R)-dihydrolipoyl]-L-lysyl-[protein] + 4 Fe(3+) + 2 hydrogen sulfide + 2 5'-deoxyadenosine + 2 L-methionine + 2 reduced [2Fe-2S]-[ferredoxin]</text>
        <dbReference type="Rhea" id="RHEA:16585"/>
        <dbReference type="Rhea" id="RHEA-COMP:9928"/>
        <dbReference type="Rhea" id="RHEA-COMP:10000"/>
        <dbReference type="Rhea" id="RHEA-COMP:10001"/>
        <dbReference type="Rhea" id="RHEA-COMP:10475"/>
        <dbReference type="Rhea" id="RHEA-COMP:14568"/>
        <dbReference type="Rhea" id="RHEA-COMP:14569"/>
        <dbReference type="ChEBI" id="CHEBI:15378"/>
        <dbReference type="ChEBI" id="CHEBI:17319"/>
        <dbReference type="ChEBI" id="CHEBI:29034"/>
        <dbReference type="ChEBI" id="CHEBI:29919"/>
        <dbReference type="ChEBI" id="CHEBI:33722"/>
        <dbReference type="ChEBI" id="CHEBI:33737"/>
        <dbReference type="ChEBI" id="CHEBI:33738"/>
        <dbReference type="ChEBI" id="CHEBI:57844"/>
        <dbReference type="ChEBI" id="CHEBI:59789"/>
        <dbReference type="ChEBI" id="CHEBI:78809"/>
        <dbReference type="ChEBI" id="CHEBI:83100"/>
        <dbReference type="EC" id="2.8.1.8"/>
    </reaction>
</comment>
<keyword evidence="1 9" id="KW-0004">4Fe-4S</keyword>
<evidence type="ECO:0000313" key="12">
    <source>
        <dbReference type="Proteomes" id="UP000267654"/>
    </source>
</evidence>
<accession>A0A662D9B8</accession>
<protein>
    <recommendedName>
        <fullName evidence="9">Lipoyl synthase</fullName>
        <ecNumber evidence="9">2.8.1.8</ecNumber>
    </recommendedName>
    <alternativeName>
        <fullName evidence="9">Lip-syn</fullName>
        <shortName evidence="9">LS</shortName>
    </alternativeName>
    <alternativeName>
        <fullName evidence="9">Lipoate synthase</fullName>
    </alternativeName>
    <alternativeName>
        <fullName evidence="9">Lipoic acid synthase</fullName>
    </alternativeName>
    <alternativeName>
        <fullName evidence="9">Sulfur insertion protein LipA</fullName>
    </alternativeName>
</protein>
<comment type="cofactor">
    <cofactor evidence="9">
        <name>[4Fe-4S] cluster</name>
        <dbReference type="ChEBI" id="CHEBI:49883"/>
    </cofactor>
    <text evidence="9">Binds 2 [4Fe-4S] clusters per subunit. One cluster is coordinated with 3 cysteines and an exchangeable S-adenosyl-L-methionine.</text>
</comment>
<dbReference type="GO" id="GO:0016992">
    <property type="term" value="F:lipoate synthase activity"/>
    <property type="evidence" value="ECO:0007669"/>
    <property type="project" value="UniProtKB-UniRule"/>
</dbReference>
<evidence type="ECO:0000256" key="1">
    <source>
        <dbReference type="ARBA" id="ARBA00022485"/>
    </source>
</evidence>
<evidence type="ECO:0000256" key="2">
    <source>
        <dbReference type="ARBA" id="ARBA00022490"/>
    </source>
</evidence>
<dbReference type="SUPFAM" id="SSF102114">
    <property type="entry name" value="Radical SAM enzymes"/>
    <property type="match status" value="1"/>
</dbReference>
<name>A0A662D9B8_UNCAE</name>
<feature type="binding site" evidence="9">
    <location>
        <position position="38"/>
    </location>
    <ligand>
        <name>[4Fe-4S] cluster</name>
        <dbReference type="ChEBI" id="CHEBI:49883"/>
        <label>1</label>
    </ligand>
</feature>
<feature type="domain" description="Radical SAM core" evidence="10">
    <location>
        <begin position="45"/>
        <end position="262"/>
    </location>
</feature>
<dbReference type="EC" id="2.8.1.8" evidence="9"/>
<dbReference type="InterPro" id="IPR058240">
    <property type="entry name" value="rSAM_sf"/>
</dbReference>
<dbReference type="Proteomes" id="UP000267654">
    <property type="component" value="Unassembled WGS sequence"/>
</dbReference>
<keyword evidence="6 9" id="KW-0408">Iron</keyword>
<dbReference type="EMBL" id="QMQB01000244">
    <property type="protein sequence ID" value="RLE11448.1"/>
    <property type="molecule type" value="Genomic_DNA"/>
</dbReference>
<dbReference type="FunFam" id="3.20.20.70:FF:000186">
    <property type="entry name" value="Lipoyl synthase"/>
    <property type="match status" value="1"/>
</dbReference>
<dbReference type="SFLD" id="SFLDF00271">
    <property type="entry name" value="lipoyl_synthase"/>
    <property type="match status" value="1"/>
</dbReference>
<keyword evidence="4 9" id="KW-0949">S-adenosyl-L-methionine</keyword>
<dbReference type="HAMAP" id="MF_00206">
    <property type="entry name" value="Lipoyl_synth"/>
    <property type="match status" value="1"/>
</dbReference>
<organism evidence="11 12">
    <name type="scientific">Aerophobetes bacterium</name>
    <dbReference type="NCBI Taxonomy" id="2030807"/>
    <lineage>
        <taxon>Bacteria</taxon>
        <taxon>Candidatus Aerophobota</taxon>
    </lineage>
</organism>
<dbReference type="InterPro" id="IPR013785">
    <property type="entry name" value="Aldolase_TIM"/>
</dbReference>
<dbReference type="PIRSF" id="PIRSF005963">
    <property type="entry name" value="Lipoyl_synth"/>
    <property type="match status" value="1"/>
</dbReference>
<dbReference type="UniPathway" id="UPA00538">
    <property type="reaction ID" value="UER00593"/>
</dbReference>